<dbReference type="RefSeq" id="WP_205245218.1">
    <property type="nucleotide sequence ID" value="NZ_BLVO01000013.1"/>
</dbReference>
<evidence type="ECO:0000313" key="3">
    <source>
        <dbReference type="Proteomes" id="UP000503840"/>
    </source>
</evidence>
<reference evidence="2 3" key="1">
    <citation type="submission" date="2020-05" db="EMBL/GenBank/DDBJ databases">
        <title>Draft genome sequence of Desulfovibrio sp. strain HN2T.</title>
        <authorList>
            <person name="Ueno A."/>
            <person name="Tamazawa S."/>
            <person name="Tamamura S."/>
            <person name="Murakami T."/>
            <person name="Kiyama T."/>
            <person name="Inomata H."/>
            <person name="Amano Y."/>
            <person name="Miyakawa K."/>
            <person name="Tamaki H."/>
            <person name="Naganuma T."/>
            <person name="Kaneko K."/>
        </authorList>
    </citation>
    <scope>NUCLEOTIDE SEQUENCE [LARGE SCALE GENOMIC DNA]</scope>
    <source>
        <strain evidence="2 3">HN2</strain>
    </source>
</reference>
<comment type="caution">
    <text evidence="2">The sequence shown here is derived from an EMBL/GenBank/DDBJ whole genome shotgun (WGS) entry which is preliminary data.</text>
</comment>
<dbReference type="Pfam" id="PF01844">
    <property type="entry name" value="HNH"/>
    <property type="match status" value="1"/>
</dbReference>
<protein>
    <recommendedName>
        <fullName evidence="1">HNH domain-containing protein</fullName>
    </recommendedName>
</protein>
<feature type="domain" description="HNH" evidence="1">
    <location>
        <begin position="181"/>
        <end position="236"/>
    </location>
</feature>
<dbReference type="GO" id="GO:0004519">
    <property type="term" value="F:endonuclease activity"/>
    <property type="evidence" value="ECO:0007669"/>
    <property type="project" value="InterPro"/>
</dbReference>
<sequence length="250" mass="28355">MDITYPIQSHSWELLSPTVCIKTMDKSAFLYGGSGIPKEICFFFEMTSDQPRREISLIHAGTTFTGSLEPDALDTRVRIFWRGGLDIIIKDYFPSELTRFQEDSPVEHPPLLRFTKGAEPDVFTIELISQELANNTPPVIPEDLEVAIARKEGETSTIVTTVRKRSQANRLAAIKYHGLECVVCGFNFEKFYGPLGQGFIEIHHVNPLHEKDGEREVDPVKDLVPVCSNCHRMLHRTHLTHITIPNILKK</sequence>
<dbReference type="Gene3D" id="1.10.30.50">
    <property type="match status" value="1"/>
</dbReference>
<accession>A0A7J0BLV2</accession>
<dbReference type="AlphaFoldDB" id="A0A7J0BLV2"/>
<dbReference type="GO" id="GO:0003676">
    <property type="term" value="F:nucleic acid binding"/>
    <property type="evidence" value="ECO:0007669"/>
    <property type="project" value="InterPro"/>
</dbReference>
<keyword evidence="3" id="KW-1185">Reference proteome</keyword>
<dbReference type="EMBL" id="BLVO01000013">
    <property type="protein sequence ID" value="GFM34182.1"/>
    <property type="molecule type" value="Genomic_DNA"/>
</dbReference>
<dbReference type="CDD" id="cd00085">
    <property type="entry name" value="HNHc"/>
    <property type="match status" value="1"/>
</dbReference>
<evidence type="ECO:0000313" key="2">
    <source>
        <dbReference type="EMBL" id="GFM34182.1"/>
    </source>
</evidence>
<dbReference type="InterPro" id="IPR003615">
    <property type="entry name" value="HNH_nuc"/>
</dbReference>
<dbReference type="GO" id="GO:0008270">
    <property type="term" value="F:zinc ion binding"/>
    <property type="evidence" value="ECO:0007669"/>
    <property type="project" value="InterPro"/>
</dbReference>
<dbReference type="Proteomes" id="UP000503840">
    <property type="component" value="Unassembled WGS sequence"/>
</dbReference>
<gene>
    <name evidence="2" type="ORF">DSM101010T_25470</name>
</gene>
<name>A0A7J0BLV2_9BACT</name>
<evidence type="ECO:0000259" key="1">
    <source>
        <dbReference type="Pfam" id="PF01844"/>
    </source>
</evidence>
<proteinExistence type="predicted"/>
<organism evidence="2 3">
    <name type="scientific">Desulfovibrio subterraneus</name>
    <dbReference type="NCBI Taxonomy" id="2718620"/>
    <lineage>
        <taxon>Bacteria</taxon>
        <taxon>Pseudomonadati</taxon>
        <taxon>Thermodesulfobacteriota</taxon>
        <taxon>Desulfovibrionia</taxon>
        <taxon>Desulfovibrionales</taxon>
        <taxon>Desulfovibrionaceae</taxon>
        <taxon>Desulfovibrio</taxon>
    </lineage>
</organism>
<dbReference type="InterPro" id="IPR002711">
    <property type="entry name" value="HNH"/>
</dbReference>